<organism evidence="2 3">
    <name type="scientific">Paracoccus thiocyanatus</name>
    <dbReference type="NCBI Taxonomy" id="34006"/>
    <lineage>
        <taxon>Bacteria</taxon>
        <taxon>Pseudomonadati</taxon>
        <taxon>Pseudomonadota</taxon>
        <taxon>Alphaproteobacteria</taxon>
        <taxon>Rhodobacterales</taxon>
        <taxon>Paracoccaceae</taxon>
        <taxon>Paracoccus</taxon>
    </lineage>
</organism>
<accession>A0A1N6R7D4</accession>
<name>A0A1N6R7D4_9RHOB</name>
<keyword evidence="1" id="KW-0732">Signal</keyword>
<evidence type="ECO:0008006" key="4">
    <source>
        <dbReference type="Google" id="ProtNLM"/>
    </source>
</evidence>
<dbReference type="EMBL" id="FTMK01000005">
    <property type="protein sequence ID" value="SIQ24526.1"/>
    <property type="molecule type" value="Genomic_DNA"/>
</dbReference>
<evidence type="ECO:0000313" key="3">
    <source>
        <dbReference type="Proteomes" id="UP000323956"/>
    </source>
</evidence>
<feature type="chain" id="PRO_5012884769" description="Lipoprotein" evidence="1">
    <location>
        <begin position="17"/>
        <end position="108"/>
    </location>
</feature>
<evidence type="ECO:0000256" key="1">
    <source>
        <dbReference type="SAM" id="SignalP"/>
    </source>
</evidence>
<sequence length="108" mass="11243">MAGRGALGLGLAPALAGLAACAPAPVRIPVEQAEQVCMVQALDARAPRTQVGLGVGSHGYRGGFVSVDLSSDQILGRAPSEIFNRCVQRRSGQMPTRTLYEQPGWPAS</sequence>
<gene>
    <name evidence="2" type="ORF">SAMN05421641_10575</name>
</gene>
<dbReference type="AlphaFoldDB" id="A0A1N6R7D4"/>
<protein>
    <recommendedName>
        <fullName evidence="4">Lipoprotein</fullName>
    </recommendedName>
</protein>
<dbReference type="RefSeq" id="WP_149764976.1">
    <property type="nucleotide sequence ID" value="NZ_FTMK01000005.1"/>
</dbReference>
<dbReference type="OrthoDB" id="7691501at2"/>
<reference evidence="2 3" key="1">
    <citation type="submission" date="2017-01" db="EMBL/GenBank/DDBJ databases">
        <authorList>
            <person name="Varghese N."/>
            <person name="Submissions S."/>
        </authorList>
    </citation>
    <scope>NUCLEOTIDE SEQUENCE [LARGE SCALE GENOMIC DNA]</scope>
    <source>
        <strain evidence="2 3">ATCC 700171</strain>
    </source>
</reference>
<evidence type="ECO:0000313" key="2">
    <source>
        <dbReference type="EMBL" id="SIQ24526.1"/>
    </source>
</evidence>
<proteinExistence type="predicted"/>
<dbReference type="PROSITE" id="PS51257">
    <property type="entry name" value="PROKAR_LIPOPROTEIN"/>
    <property type="match status" value="1"/>
</dbReference>
<dbReference type="Proteomes" id="UP000323956">
    <property type="component" value="Unassembled WGS sequence"/>
</dbReference>
<feature type="signal peptide" evidence="1">
    <location>
        <begin position="1"/>
        <end position="16"/>
    </location>
</feature>